<gene>
    <name evidence="2" type="ORF">A1O3_00577</name>
</gene>
<proteinExistence type="predicted"/>
<evidence type="ECO:0000313" key="2">
    <source>
        <dbReference type="EMBL" id="EXJ92027.1"/>
    </source>
</evidence>
<dbReference type="Proteomes" id="UP000019478">
    <property type="component" value="Unassembled WGS sequence"/>
</dbReference>
<feature type="region of interest" description="Disordered" evidence="1">
    <location>
        <begin position="1"/>
        <end position="24"/>
    </location>
</feature>
<evidence type="ECO:0000313" key="3">
    <source>
        <dbReference type="Proteomes" id="UP000019478"/>
    </source>
</evidence>
<reference evidence="2 3" key="1">
    <citation type="submission" date="2013-03" db="EMBL/GenBank/DDBJ databases">
        <title>The Genome Sequence of Capronia epimyces CBS 606.96.</title>
        <authorList>
            <consortium name="The Broad Institute Genomics Platform"/>
            <person name="Cuomo C."/>
            <person name="de Hoog S."/>
            <person name="Gorbushina A."/>
            <person name="Walker B."/>
            <person name="Young S.K."/>
            <person name="Zeng Q."/>
            <person name="Gargeya S."/>
            <person name="Fitzgerald M."/>
            <person name="Haas B."/>
            <person name="Abouelleil A."/>
            <person name="Allen A.W."/>
            <person name="Alvarado L."/>
            <person name="Arachchi H.M."/>
            <person name="Berlin A.M."/>
            <person name="Chapman S.B."/>
            <person name="Gainer-Dewar J."/>
            <person name="Goldberg J."/>
            <person name="Griggs A."/>
            <person name="Gujja S."/>
            <person name="Hansen M."/>
            <person name="Howarth C."/>
            <person name="Imamovic A."/>
            <person name="Ireland A."/>
            <person name="Larimer J."/>
            <person name="McCowan C."/>
            <person name="Murphy C."/>
            <person name="Pearson M."/>
            <person name="Poon T.W."/>
            <person name="Priest M."/>
            <person name="Roberts A."/>
            <person name="Saif S."/>
            <person name="Shea T."/>
            <person name="Sisk P."/>
            <person name="Sykes S."/>
            <person name="Wortman J."/>
            <person name="Nusbaum C."/>
            <person name="Birren B."/>
        </authorList>
    </citation>
    <scope>NUCLEOTIDE SEQUENCE [LARGE SCALE GENOMIC DNA]</scope>
    <source>
        <strain evidence="2 3">CBS 606.96</strain>
    </source>
</reference>
<dbReference type="GeneID" id="19164717"/>
<protein>
    <submittedName>
        <fullName evidence="2">Uncharacterized protein</fullName>
    </submittedName>
</protein>
<dbReference type="AlphaFoldDB" id="W9YGK6"/>
<comment type="caution">
    <text evidence="2">The sequence shown here is derived from an EMBL/GenBank/DDBJ whole genome shotgun (WGS) entry which is preliminary data.</text>
</comment>
<dbReference type="HOGENOM" id="CLU_2867462_0_0_1"/>
<dbReference type="RefSeq" id="XP_007728917.1">
    <property type="nucleotide sequence ID" value="XM_007730727.1"/>
</dbReference>
<dbReference type="EMBL" id="AMGY01000001">
    <property type="protein sequence ID" value="EXJ92027.1"/>
    <property type="molecule type" value="Genomic_DNA"/>
</dbReference>
<keyword evidence="3" id="KW-1185">Reference proteome</keyword>
<evidence type="ECO:0000256" key="1">
    <source>
        <dbReference type="SAM" id="MobiDB-lite"/>
    </source>
</evidence>
<name>W9YGK6_9EURO</name>
<accession>W9YGK6</accession>
<sequence length="64" mass="7061">MYGQHRHFAEPGRNLSRGGQAPQGLAAEVRALSRRCAQATLSPRSALWMSSSLPSTRWRPVQDA</sequence>
<organism evidence="2 3">
    <name type="scientific">Capronia epimyces CBS 606.96</name>
    <dbReference type="NCBI Taxonomy" id="1182542"/>
    <lineage>
        <taxon>Eukaryota</taxon>
        <taxon>Fungi</taxon>
        <taxon>Dikarya</taxon>
        <taxon>Ascomycota</taxon>
        <taxon>Pezizomycotina</taxon>
        <taxon>Eurotiomycetes</taxon>
        <taxon>Chaetothyriomycetidae</taxon>
        <taxon>Chaetothyriales</taxon>
        <taxon>Herpotrichiellaceae</taxon>
        <taxon>Capronia</taxon>
    </lineage>
</organism>